<dbReference type="EMBL" id="CAEZSD010000048">
    <property type="protein sequence ID" value="CAB4532454.1"/>
    <property type="molecule type" value="Genomic_DNA"/>
</dbReference>
<reference evidence="2" key="1">
    <citation type="submission" date="2020-05" db="EMBL/GenBank/DDBJ databases">
        <authorList>
            <person name="Chiriac C."/>
            <person name="Salcher M."/>
            <person name="Ghai R."/>
            <person name="Kavagutti S V."/>
        </authorList>
    </citation>
    <scope>NUCLEOTIDE SEQUENCE</scope>
</reference>
<feature type="compositionally biased region" description="Basic residues" evidence="1">
    <location>
        <begin position="78"/>
        <end position="96"/>
    </location>
</feature>
<sequence>MAGSGITVGNSQLQMGTRLRKLSLFLVLALTFTTSAASAATKKPSPKPTVKVTAKATAKATATTKATTKATTTVKASSKPKPKPKPKPRKKKKKVKLSPSPRPKWPPAGFAFESGVYAKVPTSKQLVGVISASGALSSKIKECSKFVCGAVQVAAEPGCLWWEVNSRVFSRDKVLLGKLRTIGSTSAARDIKTILLVSPEPIETLEYISDIEVICHQEAKPDGIESFTYSKVTE</sequence>
<dbReference type="AlphaFoldDB" id="A0A6J6B128"/>
<protein>
    <submittedName>
        <fullName evidence="2">Unannotated protein</fullName>
    </submittedName>
</protein>
<feature type="compositionally biased region" description="Low complexity" evidence="1">
    <location>
        <begin position="37"/>
        <end position="77"/>
    </location>
</feature>
<feature type="region of interest" description="Disordered" evidence="1">
    <location>
        <begin position="37"/>
        <end position="103"/>
    </location>
</feature>
<accession>A0A6J6B128</accession>
<organism evidence="2">
    <name type="scientific">freshwater metagenome</name>
    <dbReference type="NCBI Taxonomy" id="449393"/>
    <lineage>
        <taxon>unclassified sequences</taxon>
        <taxon>metagenomes</taxon>
        <taxon>ecological metagenomes</taxon>
    </lineage>
</organism>
<evidence type="ECO:0000256" key="1">
    <source>
        <dbReference type="SAM" id="MobiDB-lite"/>
    </source>
</evidence>
<proteinExistence type="predicted"/>
<name>A0A6J6B128_9ZZZZ</name>
<evidence type="ECO:0000313" key="2">
    <source>
        <dbReference type="EMBL" id="CAB4532454.1"/>
    </source>
</evidence>
<gene>
    <name evidence="2" type="ORF">UFOPK1399_00528</name>
</gene>